<protein>
    <recommendedName>
        <fullName evidence="2">FCP1 homology domain-containing protein</fullName>
    </recommendedName>
</protein>
<dbReference type="EMBL" id="BARS01041937">
    <property type="protein sequence ID" value="GAG37628.1"/>
    <property type="molecule type" value="Genomic_DNA"/>
</dbReference>
<dbReference type="InterPro" id="IPR010036">
    <property type="entry name" value="MDP_1_eu_arc"/>
</dbReference>
<evidence type="ECO:0000313" key="1">
    <source>
        <dbReference type="EMBL" id="GAG37628.1"/>
    </source>
</evidence>
<dbReference type="Gene3D" id="3.40.50.1000">
    <property type="entry name" value="HAD superfamily/HAD-like"/>
    <property type="match status" value="1"/>
</dbReference>
<accession>X0XLU9</accession>
<organism evidence="1">
    <name type="scientific">marine sediment metagenome</name>
    <dbReference type="NCBI Taxonomy" id="412755"/>
    <lineage>
        <taxon>unclassified sequences</taxon>
        <taxon>metagenomes</taxon>
        <taxon>ecological metagenomes</taxon>
    </lineage>
</organism>
<reference evidence="1" key="1">
    <citation type="journal article" date="2014" name="Front. Microbiol.">
        <title>High frequency of phylogenetically diverse reductive dehalogenase-homologous genes in deep subseafloor sedimentary metagenomes.</title>
        <authorList>
            <person name="Kawai M."/>
            <person name="Futagami T."/>
            <person name="Toyoda A."/>
            <person name="Takaki Y."/>
            <person name="Nishi S."/>
            <person name="Hori S."/>
            <person name="Arai W."/>
            <person name="Tsubouchi T."/>
            <person name="Morono Y."/>
            <person name="Uchiyama I."/>
            <person name="Ito T."/>
            <person name="Fujiyama A."/>
            <person name="Inagaki F."/>
            <person name="Takami H."/>
        </authorList>
    </citation>
    <scope>NUCLEOTIDE SEQUENCE</scope>
    <source>
        <strain evidence="1">Expedition CK06-06</strain>
    </source>
</reference>
<dbReference type="SUPFAM" id="SSF56784">
    <property type="entry name" value="HAD-like"/>
    <property type="match status" value="1"/>
</dbReference>
<dbReference type="AlphaFoldDB" id="X0XLU9"/>
<dbReference type="GO" id="GO:0003993">
    <property type="term" value="F:acid phosphatase activity"/>
    <property type="evidence" value="ECO:0007669"/>
    <property type="project" value="TreeGrafter"/>
</dbReference>
<dbReference type="NCBIfam" id="TIGR01681">
    <property type="entry name" value="HAD-SF-IIIC"/>
    <property type="match status" value="1"/>
</dbReference>
<dbReference type="PANTHER" id="PTHR17901">
    <property type="entry name" value="MAGNESIUM-DEPENDENT PHOSPHATASE 1 MDP1"/>
    <property type="match status" value="1"/>
</dbReference>
<gene>
    <name evidence="1" type="ORF">S01H1_63691</name>
</gene>
<dbReference type="InterPro" id="IPR010033">
    <property type="entry name" value="HAD_SF_ppase_IIIC"/>
</dbReference>
<dbReference type="InterPro" id="IPR023214">
    <property type="entry name" value="HAD_sf"/>
</dbReference>
<sequence length="129" mass="14979">MGGLVKMPKIKLVVWDLDNTLWDGTVFYKDKESVEIKPGTRAALKELDKRGITSSVCSKNNYDDADEMLEKFEIKKYFSEFKIGWDLKSTAIKQLIEKFHVQPEETLFIDDDPFQRAEVERMIQGINTI</sequence>
<comment type="caution">
    <text evidence="1">The sequence shown here is derived from an EMBL/GenBank/DDBJ whole genome shotgun (WGS) entry which is preliminary data.</text>
</comment>
<dbReference type="InterPro" id="IPR041492">
    <property type="entry name" value="HAD_2"/>
</dbReference>
<dbReference type="Pfam" id="PF13419">
    <property type="entry name" value="HAD_2"/>
    <property type="match status" value="1"/>
</dbReference>
<evidence type="ECO:0008006" key="2">
    <source>
        <dbReference type="Google" id="ProtNLM"/>
    </source>
</evidence>
<proteinExistence type="predicted"/>
<dbReference type="InterPro" id="IPR036412">
    <property type="entry name" value="HAD-like_sf"/>
</dbReference>
<name>X0XLU9_9ZZZZ</name>
<dbReference type="PANTHER" id="PTHR17901:SF14">
    <property type="entry name" value="MAGNESIUM-DEPENDENT PHOSPHATASE 1"/>
    <property type="match status" value="1"/>
</dbReference>
<feature type="non-terminal residue" evidence="1">
    <location>
        <position position="129"/>
    </location>
</feature>